<dbReference type="Pfam" id="PF07963">
    <property type="entry name" value="N_methyl"/>
    <property type="match status" value="1"/>
</dbReference>
<gene>
    <name evidence="2" type="ORF">JAY77_21770</name>
</gene>
<dbReference type="GO" id="GO:0043683">
    <property type="term" value="P:type IV pilus assembly"/>
    <property type="evidence" value="ECO:0007669"/>
    <property type="project" value="InterPro"/>
</dbReference>
<accession>A0A9E4NNU8</accession>
<keyword evidence="1" id="KW-0472">Membrane</keyword>
<comment type="caution">
    <text evidence="2">The sequence shown here is derived from an EMBL/GenBank/DDBJ whole genome shotgun (WGS) entry which is preliminary data.</text>
</comment>
<dbReference type="InterPro" id="IPR032092">
    <property type="entry name" value="PilW"/>
</dbReference>
<keyword evidence="1" id="KW-1133">Transmembrane helix</keyword>
<dbReference type="Pfam" id="PF16074">
    <property type="entry name" value="PilW"/>
    <property type="match status" value="1"/>
</dbReference>
<dbReference type="Proteomes" id="UP000886674">
    <property type="component" value="Unassembled WGS sequence"/>
</dbReference>
<feature type="transmembrane region" description="Helical" evidence="1">
    <location>
        <begin position="12"/>
        <end position="35"/>
    </location>
</feature>
<sequence>MPLNHKKQAGFSIVSLMIASAIGLFLIGGAGKVYVDSKNAFSARSAIASATEKARFVIQDLRRTLIMAGRGIPQMNDDIAAYEIPDNDMRTFPAVGTDGILNTDANGSSVIAVRYADGPAPCGQAGTLDGAFSTVRFFRDNDGILICESTTAGATVSQDLASDIVVMRALYGINLDEDDNTADQYLTADEVEDAGLWNFVIAIRIGFVTSSSDTELLPAVYRPAAPDELDILGMTYTAPDTTHFYQSASTTISLRNRNGVVQRQ</sequence>
<reference evidence="2" key="1">
    <citation type="journal article" date="2021" name="Proc. Natl. Acad. Sci. U.S.A.">
        <title>Global biogeography of chemosynthetic symbionts reveals both localized and globally distributed symbiont groups. .</title>
        <authorList>
            <person name="Osvatic J.T."/>
            <person name="Wilkins L.G.E."/>
            <person name="Leibrecht L."/>
            <person name="Leray M."/>
            <person name="Zauner S."/>
            <person name="Polzin J."/>
            <person name="Camacho Y."/>
            <person name="Gros O."/>
            <person name="van Gils J.A."/>
            <person name="Eisen J.A."/>
            <person name="Petersen J.M."/>
            <person name="Yuen B."/>
        </authorList>
    </citation>
    <scope>NUCLEOTIDE SEQUENCE</scope>
    <source>
        <strain evidence="2">MAGclacostrist055</strain>
    </source>
</reference>
<protein>
    <submittedName>
        <fullName evidence="2">PilW family protein</fullName>
    </submittedName>
</protein>
<keyword evidence="1" id="KW-0812">Transmembrane</keyword>
<proteinExistence type="predicted"/>
<name>A0A9E4NNU8_9GAMM</name>
<evidence type="ECO:0000256" key="1">
    <source>
        <dbReference type="SAM" id="Phobius"/>
    </source>
</evidence>
<dbReference type="EMBL" id="JAEPCR010000154">
    <property type="protein sequence ID" value="MCG7980761.1"/>
    <property type="molecule type" value="Genomic_DNA"/>
</dbReference>
<evidence type="ECO:0000313" key="3">
    <source>
        <dbReference type="Proteomes" id="UP000886674"/>
    </source>
</evidence>
<organism evidence="2 3">
    <name type="scientific">Candidatus Thiodiazotropha taylori</name>
    <dbReference type="NCBI Taxonomy" id="2792791"/>
    <lineage>
        <taxon>Bacteria</taxon>
        <taxon>Pseudomonadati</taxon>
        <taxon>Pseudomonadota</taxon>
        <taxon>Gammaproteobacteria</taxon>
        <taxon>Chromatiales</taxon>
        <taxon>Sedimenticolaceae</taxon>
        <taxon>Candidatus Thiodiazotropha</taxon>
    </lineage>
</organism>
<evidence type="ECO:0000313" key="2">
    <source>
        <dbReference type="EMBL" id="MCG7980761.1"/>
    </source>
</evidence>
<dbReference type="InterPro" id="IPR012902">
    <property type="entry name" value="N_methyl_site"/>
</dbReference>
<dbReference type="AlphaFoldDB" id="A0A9E4NNU8"/>